<keyword evidence="4 11" id="KW-0963">Cytoplasm</keyword>
<comment type="subunit">
    <text evidence="3 11">Tetramer of two alpha and two beta subunits.</text>
</comment>
<reference evidence="13" key="2">
    <citation type="submission" date="2020-09" db="EMBL/GenBank/DDBJ databases">
        <authorList>
            <person name="Sun Q."/>
            <person name="Kim S."/>
        </authorList>
    </citation>
    <scope>NUCLEOTIDE SEQUENCE</scope>
    <source>
        <strain evidence="13">KCTC 42731</strain>
    </source>
</reference>
<evidence type="ECO:0000256" key="10">
    <source>
        <dbReference type="ARBA" id="ARBA00047937"/>
    </source>
</evidence>
<evidence type="ECO:0000256" key="7">
    <source>
        <dbReference type="ARBA" id="ARBA00022840"/>
    </source>
</evidence>
<comment type="catalytic activity">
    <reaction evidence="10 11">
        <text>tRNA(Gly) + glycine + ATP = glycyl-tRNA(Gly) + AMP + diphosphate</text>
        <dbReference type="Rhea" id="RHEA:16013"/>
        <dbReference type="Rhea" id="RHEA-COMP:9664"/>
        <dbReference type="Rhea" id="RHEA-COMP:9683"/>
        <dbReference type="ChEBI" id="CHEBI:30616"/>
        <dbReference type="ChEBI" id="CHEBI:33019"/>
        <dbReference type="ChEBI" id="CHEBI:57305"/>
        <dbReference type="ChEBI" id="CHEBI:78442"/>
        <dbReference type="ChEBI" id="CHEBI:78522"/>
        <dbReference type="ChEBI" id="CHEBI:456215"/>
        <dbReference type="EC" id="6.1.1.14"/>
    </reaction>
</comment>
<keyword evidence="9 11" id="KW-0030">Aminoacyl-tRNA synthetase</keyword>
<sequence>MKMNKNTLLIELGTEELPPKALKKLATTFYQQITEQLNQADLSFESAQWFASPRRLAIKVNALDEKQSDKEVEKRGPAVNVAFDAEGNPSKAAEGWARSNGITIDQAQRLTTDKGEWLLHKAIQPGKNTAELIPDMVNIALSKLPIPKPMRWGSSRTQFIRPVHTLTLMYGEQIIAGEALGVSSNNLLQGHRFHHQGLVTLNHADQYEDTLKEAFVIADYDTRRQIIIEQIKKQEASLNATALIDDDLLEEVTSLVEWPVTLVGTFDEEFLQVPPEPLIYSMKDHQKYFPVNDANGNLLNKFIFVANIESKDPEKVIFGNEKVIRPRLSDAEFFFKTDKKQSLESRLASLESVLFQKQLGTLKAKSERIAMLSEFTAKEINEDGLLAYRAGLLSKTDLMSDMVLEFPQVQGTMGKYYAQNDGEDAAVAQALEDQYRPRFAGDTLPEANIGCAVAIADKIDTLVGIFGINQPPKGDKDPFALRRAAIGLIRIIIEKQLDLDIASLVAKSVELYGDKLINENTQAQVIDFVLGRFKSHYQEQGVSVDVIQAVLANSPTAPLDFEKRILAVQHFKAMEAAQTLAAANKRVGNILAKFDGELSTSFSQKVATESEEIALAETFATLQEKVQPLLADKNYQDALTVLAEIKQPIDIFFDSVMVMADDEAVKINRLTLLNEIRNSFLAIADISVLQN</sequence>
<dbReference type="NCBIfam" id="TIGR00211">
    <property type="entry name" value="glyS"/>
    <property type="match status" value="1"/>
</dbReference>
<dbReference type="GO" id="GO:0004820">
    <property type="term" value="F:glycine-tRNA ligase activity"/>
    <property type="evidence" value="ECO:0007669"/>
    <property type="project" value="UniProtKB-UniRule"/>
</dbReference>
<keyword evidence="14" id="KW-1185">Reference proteome</keyword>
<evidence type="ECO:0000256" key="8">
    <source>
        <dbReference type="ARBA" id="ARBA00022917"/>
    </source>
</evidence>
<evidence type="ECO:0000256" key="6">
    <source>
        <dbReference type="ARBA" id="ARBA00022741"/>
    </source>
</evidence>
<keyword evidence="8 11" id="KW-0648">Protein biosynthesis</keyword>
<dbReference type="GO" id="GO:0004814">
    <property type="term" value="F:arginine-tRNA ligase activity"/>
    <property type="evidence" value="ECO:0007669"/>
    <property type="project" value="InterPro"/>
</dbReference>
<proteinExistence type="inferred from homology"/>
<dbReference type="InterPro" id="IPR015944">
    <property type="entry name" value="Gly-tRNA-synth_bsu"/>
</dbReference>
<dbReference type="InterPro" id="IPR006194">
    <property type="entry name" value="Gly-tRNA-synth_heterodimer"/>
</dbReference>
<dbReference type="EC" id="6.1.1.14" evidence="11"/>
<dbReference type="HAMAP" id="MF_00255">
    <property type="entry name" value="Gly_tRNA_synth_beta"/>
    <property type="match status" value="1"/>
</dbReference>
<evidence type="ECO:0000313" key="14">
    <source>
        <dbReference type="Proteomes" id="UP000623842"/>
    </source>
</evidence>
<evidence type="ECO:0000256" key="1">
    <source>
        <dbReference type="ARBA" id="ARBA00004496"/>
    </source>
</evidence>
<dbReference type="PROSITE" id="PS50861">
    <property type="entry name" value="AA_TRNA_LIGASE_II_GLYAB"/>
    <property type="match status" value="1"/>
</dbReference>
<accession>A0A919BGX5</accession>
<dbReference type="GO" id="GO:0005524">
    <property type="term" value="F:ATP binding"/>
    <property type="evidence" value="ECO:0007669"/>
    <property type="project" value="UniProtKB-UniRule"/>
</dbReference>
<dbReference type="PANTHER" id="PTHR30075">
    <property type="entry name" value="GLYCYL-TRNA SYNTHETASE"/>
    <property type="match status" value="1"/>
</dbReference>
<dbReference type="Proteomes" id="UP000623842">
    <property type="component" value="Unassembled WGS sequence"/>
</dbReference>
<evidence type="ECO:0000256" key="3">
    <source>
        <dbReference type="ARBA" id="ARBA00011209"/>
    </source>
</evidence>
<comment type="caution">
    <text evidence="13">The sequence shown here is derived from an EMBL/GenBank/DDBJ whole genome shotgun (WGS) entry which is preliminary data.</text>
</comment>
<dbReference type="Pfam" id="PF02092">
    <property type="entry name" value="tRNA_synt_2f"/>
    <property type="match status" value="1"/>
</dbReference>
<evidence type="ECO:0000313" key="13">
    <source>
        <dbReference type="EMBL" id="GHF90234.1"/>
    </source>
</evidence>
<evidence type="ECO:0000259" key="12">
    <source>
        <dbReference type="Pfam" id="PF05746"/>
    </source>
</evidence>
<name>A0A919BGX5_9GAMM</name>
<dbReference type="PANTHER" id="PTHR30075:SF2">
    <property type="entry name" value="GLYCINE--TRNA LIGASE, CHLOROPLASTIC_MITOCHONDRIAL 2"/>
    <property type="match status" value="1"/>
</dbReference>
<dbReference type="SUPFAM" id="SSF109604">
    <property type="entry name" value="HD-domain/PDEase-like"/>
    <property type="match status" value="1"/>
</dbReference>
<evidence type="ECO:0000256" key="2">
    <source>
        <dbReference type="ARBA" id="ARBA00008226"/>
    </source>
</evidence>
<dbReference type="Pfam" id="PF05746">
    <property type="entry name" value="DALR_1"/>
    <property type="match status" value="1"/>
</dbReference>
<protein>
    <recommendedName>
        <fullName evidence="11">Glycine--tRNA ligase beta subunit</fullName>
        <ecNumber evidence="11">6.1.1.14</ecNumber>
    </recommendedName>
    <alternativeName>
        <fullName evidence="11">Glycyl-tRNA synthetase beta subunit</fullName>
        <shortName evidence="11">GlyRS</shortName>
    </alternativeName>
</protein>
<dbReference type="GO" id="GO:0006420">
    <property type="term" value="P:arginyl-tRNA aminoacylation"/>
    <property type="evidence" value="ECO:0007669"/>
    <property type="project" value="InterPro"/>
</dbReference>
<dbReference type="GO" id="GO:0005829">
    <property type="term" value="C:cytosol"/>
    <property type="evidence" value="ECO:0007669"/>
    <property type="project" value="TreeGrafter"/>
</dbReference>
<dbReference type="AlphaFoldDB" id="A0A919BGX5"/>
<evidence type="ECO:0000256" key="4">
    <source>
        <dbReference type="ARBA" id="ARBA00022490"/>
    </source>
</evidence>
<gene>
    <name evidence="11 13" type="primary">glyS</name>
    <name evidence="13" type="ORF">GCM10017161_17880</name>
</gene>
<evidence type="ECO:0000256" key="5">
    <source>
        <dbReference type="ARBA" id="ARBA00022598"/>
    </source>
</evidence>
<evidence type="ECO:0000256" key="11">
    <source>
        <dbReference type="HAMAP-Rule" id="MF_00255"/>
    </source>
</evidence>
<organism evidence="13 14">
    <name type="scientific">Thalassotalea marina</name>
    <dbReference type="NCBI Taxonomy" id="1673741"/>
    <lineage>
        <taxon>Bacteria</taxon>
        <taxon>Pseudomonadati</taxon>
        <taxon>Pseudomonadota</taxon>
        <taxon>Gammaproteobacteria</taxon>
        <taxon>Alteromonadales</taxon>
        <taxon>Colwelliaceae</taxon>
        <taxon>Thalassotalea</taxon>
    </lineage>
</organism>
<keyword evidence="7 11" id="KW-0067">ATP-binding</keyword>
<dbReference type="InterPro" id="IPR008909">
    <property type="entry name" value="DALR_anticod-bd"/>
</dbReference>
<comment type="subcellular location">
    <subcellularLocation>
        <location evidence="1 11">Cytoplasm</location>
    </subcellularLocation>
</comment>
<dbReference type="EMBL" id="BNCK01000003">
    <property type="protein sequence ID" value="GHF90234.1"/>
    <property type="molecule type" value="Genomic_DNA"/>
</dbReference>
<keyword evidence="6 11" id="KW-0547">Nucleotide-binding</keyword>
<comment type="similarity">
    <text evidence="2 11">Belongs to the class-II aminoacyl-tRNA synthetase family.</text>
</comment>
<feature type="domain" description="DALR anticodon binding" evidence="12">
    <location>
        <begin position="583"/>
        <end position="679"/>
    </location>
</feature>
<evidence type="ECO:0000256" key="9">
    <source>
        <dbReference type="ARBA" id="ARBA00023146"/>
    </source>
</evidence>
<reference evidence="13" key="1">
    <citation type="journal article" date="2014" name="Int. J. Syst. Evol. Microbiol.">
        <title>Complete genome sequence of Corynebacterium casei LMG S-19264T (=DSM 44701T), isolated from a smear-ripened cheese.</title>
        <authorList>
            <consortium name="US DOE Joint Genome Institute (JGI-PGF)"/>
            <person name="Walter F."/>
            <person name="Albersmeier A."/>
            <person name="Kalinowski J."/>
            <person name="Ruckert C."/>
        </authorList>
    </citation>
    <scope>NUCLEOTIDE SEQUENCE</scope>
    <source>
        <strain evidence="13">KCTC 42731</strain>
    </source>
</reference>
<dbReference type="GO" id="GO:0006426">
    <property type="term" value="P:glycyl-tRNA aminoacylation"/>
    <property type="evidence" value="ECO:0007669"/>
    <property type="project" value="UniProtKB-UniRule"/>
</dbReference>
<dbReference type="PRINTS" id="PR01045">
    <property type="entry name" value="TRNASYNTHGB"/>
</dbReference>
<keyword evidence="5 11" id="KW-0436">Ligase</keyword>